<keyword evidence="3" id="KW-1003">Cell membrane</keyword>
<dbReference type="CDD" id="cd06261">
    <property type="entry name" value="TM_PBP2"/>
    <property type="match status" value="2"/>
</dbReference>
<comment type="subcellular location">
    <subcellularLocation>
        <location evidence="1">Cell inner membrane</location>
        <topology evidence="1">Multi-pass membrane protein</topology>
    </subcellularLocation>
    <subcellularLocation>
        <location evidence="8">Cell membrane</location>
        <topology evidence="8">Multi-pass membrane protein</topology>
    </subcellularLocation>
</comment>
<dbReference type="RefSeq" id="WP_209338856.1">
    <property type="nucleotide sequence ID" value="NZ_JAGIQL010000015.1"/>
</dbReference>
<keyword evidence="6 8" id="KW-1133">Transmembrane helix</keyword>
<evidence type="ECO:0000256" key="6">
    <source>
        <dbReference type="ARBA" id="ARBA00022989"/>
    </source>
</evidence>
<feature type="transmembrane region" description="Helical" evidence="8">
    <location>
        <begin position="97"/>
        <end position="119"/>
    </location>
</feature>
<dbReference type="Proteomes" id="UP000670475">
    <property type="component" value="Unassembled WGS sequence"/>
</dbReference>
<dbReference type="InterPro" id="IPR000515">
    <property type="entry name" value="MetI-like"/>
</dbReference>
<feature type="transmembrane region" description="Helical" evidence="8">
    <location>
        <begin position="392"/>
        <end position="414"/>
    </location>
</feature>
<dbReference type="Gene3D" id="1.10.3720.10">
    <property type="entry name" value="MetI-like"/>
    <property type="match status" value="2"/>
</dbReference>
<comment type="caution">
    <text evidence="11">The sequence shown here is derived from an EMBL/GenBank/DDBJ whole genome shotgun (WGS) entry which is preliminary data.</text>
</comment>
<dbReference type="InterPro" id="IPR035906">
    <property type="entry name" value="MetI-like_sf"/>
</dbReference>
<proteinExistence type="inferred from homology"/>
<feature type="transmembrane region" description="Helical" evidence="8">
    <location>
        <begin position="173"/>
        <end position="194"/>
    </location>
</feature>
<keyword evidence="7 8" id="KW-0472">Membrane</keyword>
<evidence type="ECO:0000256" key="5">
    <source>
        <dbReference type="ARBA" id="ARBA00022692"/>
    </source>
</evidence>
<keyword evidence="12" id="KW-1185">Reference proteome</keyword>
<evidence type="ECO:0000256" key="8">
    <source>
        <dbReference type="RuleBase" id="RU363032"/>
    </source>
</evidence>
<evidence type="ECO:0000256" key="7">
    <source>
        <dbReference type="ARBA" id="ARBA00023136"/>
    </source>
</evidence>
<keyword evidence="2 8" id="KW-0813">Transport</keyword>
<dbReference type="Pfam" id="PF00528">
    <property type="entry name" value="BPD_transp_1"/>
    <property type="match status" value="2"/>
</dbReference>
<feature type="transmembrane region" description="Helical" evidence="8">
    <location>
        <begin position="278"/>
        <end position="298"/>
    </location>
</feature>
<dbReference type="GO" id="GO:0055085">
    <property type="term" value="P:transmembrane transport"/>
    <property type="evidence" value="ECO:0007669"/>
    <property type="project" value="InterPro"/>
</dbReference>
<feature type="transmembrane region" description="Helical" evidence="8">
    <location>
        <begin position="38"/>
        <end position="61"/>
    </location>
</feature>
<dbReference type="PANTHER" id="PTHR43357">
    <property type="entry name" value="INNER MEMBRANE ABC TRANSPORTER PERMEASE PROTEIN YDCV"/>
    <property type="match status" value="1"/>
</dbReference>
<name>A0A940MAV5_9ACTN</name>
<evidence type="ECO:0000256" key="4">
    <source>
        <dbReference type="ARBA" id="ARBA00022519"/>
    </source>
</evidence>
<feature type="transmembrane region" description="Helical" evidence="8">
    <location>
        <begin position="329"/>
        <end position="352"/>
    </location>
</feature>
<organism evidence="11 12">
    <name type="scientific">Streptomyces montanisoli</name>
    <dbReference type="NCBI Taxonomy" id="2798581"/>
    <lineage>
        <taxon>Bacteria</taxon>
        <taxon>Bacillati</taxon>
        <taxon>Actinomycetota</taxon>
        <taxon>Actinomycetes</taxon>
        <taxon>Kitasatosporales</taxon>
        <taxon>Streptomycetaceae</taxon>
        <taxon>Streptomyces</taxon>
    </lineage>
</organism>
<dbReference type="EMBL" id="JAGIQL010000015">
    <property type="protein sequence ID" value="MBP0457076.1"/>
    <property type="molecule type" value="Genomic_DNA"/>
</dbReference>
<evidence type="ECO:0000256" key="1">
    <source>
        <dbReference type="ARBA" id="ARBA00004429"/>
    </source>
</evidence>
<comment type="similarity">
    <text evidence="8">Belongs to the binding-protein-dependent transport system permease family.</text>
</comment>
<feature type="region of interest" description="Disordered" evidence="9">
    <location>
        <begin position="1"/>
        <end position="21"/>
    </location>
</feature>
<feature type="domain" description="ABC transmembrane type-1" evidence="10">
    <location>
        <begin position="388"/>
        <end position="580"/>
    </location>
</feature>
<evidence type="ECO:0000313" key="11">
    <source>
        <dbReference type="EMBL" id="MBP0457076.1"/>
    </source>
</evidence>
<evidence type="ECO:0000256" key="2">
    <source>
        <dbReference type="ARBA" id="ARBA00022448"/>
    </source>
</evidence>
<feature type="transmembrane region" description="Helical" evidence="8">
    <location>
        <begin position="426"/>
        <end position="448"/>
    </location>
</feature>
<feature type="transmembrane region" description="Helical" evidence="8">
    <location>
        <begin position="559"/>
        <end position="583"/>
    </location>
</feature>
<reference evidence="11" key="1">
    <citation type="submission" date="2021-03" db="EMBL/GenBank/DDBJ databases">
        <title>Whole genome sequence of Streptomyces bomunensis MMS17-BM035.</title>
        <authorList>
            <person name="Lee J.H."/>
        </authorList>
    </citation>
    <scope>NUCLEOTIDE SEQUENCE</scope>
    <source>
        <strain evidence="11">MMS17-BM035</strain>
    </source>
</reference>
<dbReference type="PANTHER" id="PTHR43357:SF4">
    <property type="entry name" value="INNER MEMBRANE ABC TRANSPORTER PERMEASE PROTEIN YDCV"/>
    <property type="match status" value="1"/>
</dbReference>
<feature type="transmembrane region" description="Helical" evidence="8">
    <location>
        <begin position="512"/>
        <end position="539"/>
    </location>
</feature>
<protein>
    <submittedName>
        <fullName evidence="11">Iron ABC transporter permease</fullName>
    </submittedName>
</protein>
<dbReference type="SUPFAM" id="SSF161098">
    <property type="entry name" value="MetI-like"/>
    <property type="match status" value="2"/>
</dbReference>
<feature type="transmembrane region" description="Helical" evidence="8">
    <location>
        <begin position="228"/>
        <end position="248"/>
    </location>
</feature>
<sequence>MSLLSRSRPAPPPTRGTLRPARAGTSRIAAWFRNPRNILLAVVALVVAYLAVVPAGTMAVASLQSSFLSADKVSWTLRHYSETLGTSDFWALVGNSFAYAAATAVVCTVVGFGLAYLVSRTNTPAKFFAQIAALVPLIIPGILNTVAWALLFAPRTGALNVLLRDVHLPAFDIYSLAGMVLVQSMHVTPVAFLMGTAAFGNMDSSLEEAALSSGAPPWRVFRTITARLIRPAVMSAALLMFVQTISTFEVPQLIGVPGHKFVFVSRIYNALQQFPTDYGTVGVIGVFILAVASVGLYFSRRLGGSGAEAQTITGKGFRPTSIDLGRWKWLGLAAFVVFFVVAVALPLLMLVWSSLLPGYQPPSLSALHRLTLSNYSAVLHTPALTKSVTNSLITAVLAGVIVTVLSSLVAYITIKTKARGRGLLDGLATVPIAVPSVVMGVGILYWYLTAPLPFHLYGTLTILVIAFVTIGLPYGMRYIVPGIAQIKDELEEAAAVSGASWIRTFRRIYVPLLAPSLLAAFLYTVIVAFREISAAIFLYTQDTQVVSVTIYTEWANGSYPIVAALGVLIVVFLAVIVGLVTLVTRKTGLNRNRH</sequence>
<dbReference type="AlphaFoldDB" id="A0A940MAV5"/>
<evidence type="ECO:0000313" key="12">
    <source>
        <dbReference type="Proteomes" id="UP000670475"/>
    </source>
</evidence>
<feature type="domain" description="ABC transmembrane type-1" evidence="10">
    <location>
        <begin position="93"/>
        <end position="299"/>
    </location>
</feature>
<keyword evidence="5 8" id="KW-0812">Transmembrane</keyword>
<dbReference type="PROSITE" id="PS50928">
    <property type="entry name" value="ABC_TM1"/>
    <property type="match status" value="2"/>
</dbReference>
<evidence type="ECO:0000256" key="9">
    <source>
        <dbReference type="SAM" id="MobiDB-lite"/>
    </source>
</evidence>
<evidence type="ECO:0000256" key="3">
    <source>
        <dbReference type="ARBA" id="ARBA00022475"/>
    </source>
</evidence>
<accession>A0A940MAV5</accession>
<keyword evidence="4" id="KW-0997">Cell inner membrane</keyword>
<evidence type="ECO:0000259" key="10">
    <source>
        <dbReference type="PROSITE" id="PS50928"/>
    </source>
</evidence>
<dbReference type="GO" id="GO:0005886">
    <property type="term" value="C:plasma membrane"/>
    <property type="evidence" value="ECO:0007669"/>
    <property type="project" value="UniProtKB-SubCell"/>
</dbReference>
<feature type="transmembrane region" description="Helical" evidence="8">
    <location>
        <begin position="454"/>
        <end position="475"/>
    </location>
</feature>
<feature type="transmembrane region" description="Helical" evidence="8">
    <location>
        <begin position="131"/>
        <end position="153"/>
    </location>
</feature>
<gene>
    <name evidence="11" type="ORF">JFN87_06130</name>
</gene>